<sequence length="130" mass="13621">MKPFRSILTGAALGAAVLAVETPWPALSQAVTLVVVDVKAVAAGYRASKLTGTSVVNEKNEKIGSVDDIIIGRDKVLFAVLEVGGFLGIGAHLVAVPFNDLQLDETGKKITLPGASKDELKKLPEFKHSA</sequence>
<comment type="caution">
    <text evidence="2">The sequence shown here is derived from an EMBL/GenBank/DDBJ whole genome shotgun (WGS) entry which is preliminary data.</text>
</comment>
<dbReference type="SUPFAM" id="SSF50346">
    <property type="entry name" value="PRC-barrel domain"/>
    <property type="match status" value="1"/>
</dbReference>
<dbReference type="PANTHER" id="PTHR36505">
    <property type="entry name" value="BLR1072 PROTEIN"/>
    <property type="match status" value="1"/>
</dbReference>
<dbReference type="AlphaFoldDB" id="A0A235H9B5"/>
<keyword evidence="2" id="KW-0614">Plasmid</keyword>
<geneLocation type="plasmid" evidence="2">
    <name>unnamed</name>
</geneLocation>
<evidence type="ECO:0000313" key="3">
    <source>
        <dbReference type="Proteomes" id="UP000215367"/>
    </source>
</evidence>
<evidence type="ECO:0000313" key="2">
    <source>
        <dbReference type="EMBL" id="OYD82421.1"/>
    </source>
</evidence>
<reference evidence="2 3" key="1">
    <citation type="submission" date="2017-07" db="EMBL/GenBank/DDBJ databases">
        <title>Whole genome sequence of Azospirillum brasilense 2A1, a potential biofertilizer strain.</title>
        <authorList>
            <person name="Fontana C.A."/>
            <person name="Toffoli L.M."/>
            <person name="Salazar S.M."/>
            <person name="Puglisi E."/>
            <person name="Pedraza R."/>
            <person name="Bassi D."/>
            <person name="Cocconcelli P.S."/>
        </authorList>
    </citation>
    <scope>NUCLEOTIDE SEQUENCE [LARGE SCALE GENOMIC DNA]</scope>
    <source>
        <strain evidence="2 3">2A1</strain>
        <plasmid evidence="2">unnamed</plasmid>
    </source>
</reference>
<gene>
    <name evidence="2" type="ORF">CHT98_20975</name>
</gene>
<feature type="domain" description="PRC-barrel" evidence="1">
    <location>
        <begin position="45"/>
        <end position="113"/>
    </location>
</feature>
<protein>
    <recommendedName>
        <fullName evidence="1">PRC-barrel domain-containing protein</fullName>
    </recommendedName>
</protein>
<name>A0A235H9B5_AZOBR</name>
<dbReference type="EMBL" id="NOWT01000022">
    <property type="protein sequence ID" value="OYD82421.1"/>
    <property type="molecule type" value="Genomic_DNA"/>
</dbReference>
<dbReference type="PANTHER" id="PTHR36505:SF1">
    <property type="entry name" value="BLR1072 PROTEIN"/>
    <property type="match status" value="1"/>
</dbReference>
<accession>A0A235H9B5</accession>
<evidence type="ECO:0000259" key="1">
    <source>
        <dbReference type="Pfam" id="PF05239"/>
    </source>
</evidence>
<dbReference type="Proteomes" id="UP000215367">
    <property type="component" value="Unassembled WGS sequence"/>
</dbReference>
<dbReference type="InterPro" id="IPR011033">
    <property type="entry name" value="PRC_barrel-like_sf"/>
</dbReference>
<dbReference type="Pfam" id="PF05239">
    <property type="entry name" value="PRC"/>
    <property type="match status" value="1"/>
</dbReference>
<organism evidence="2 3">
    <name type="scientific">Azospirillum brasilense</name>
    <dbReference type="NCBI Taxonomy" id="192"/>
    <lineage>
        <taxon>Bacteria</taxon>
        <taxon>Pseudomonadati</taxon>
        <taxon>Pseudomonadota</taxon>
        <taxon>Alphaproteobacteria</taxon>
        <taxon>Rhodospirillales</taxon>
        <taxon>Azospirillaceae</taxon>
        <taxon>Azospirillum</taxon>
    </lineage>
</organism>
<dbReference type="InterPro" id="IPR027275">
    <property type="entry name" value="PRC-brl_dom"/>
</dbReference>
<dbReference type="Gene3D" id="2.30.30.240">
    <property type="entry name" value="PRC-barrel domain"/>
    <property type="match status" value="1"/>
</dbReference>
<dbReference type="RefSeq" id="WP_094305415.1">
    <property type="nucleotide sequence ID" value="NZ_NOWT01000022.1"/>
</dbReference>
<proteinExistence type="predicted"/>